<dbReference type="InterPro" id="IPR036291">
    <property type="entry name" value="NAD(P)-bd_dom_sf"/>
</dbReference>
<dbReference type="Pfam" id="PF00763">
    <property type="entry name" value="THF_DHG_CYH"/>
    <property type="match status" value="1"/>
</dbReference>
<dbReference type="GO" id="GO:0035999">
    <property type="term" value="P:tetrahydrofolate interconversion"/>
    <property type="evidence" value="ECO:0007669"/>
    <property type="project" value="TreeGrafter"/>
</dbReference>
<dbReference type="Gene3D" id="3.40.50.720">
    <property type="entry name" value="NAD(P)-binding Rossmann-like Domain"/>
    <property type="match status" value="2"/>
</dbReference>
<sequence length="271" mass="28566">MSWIHAAEGSTATPASIGSCVSLSSRVDVAEVLEVVRGFNEHPDVHGILVQLPLPKHLDEQAILGAVSVEKDVDGFHPLNIGRLAMKGREPLFAPCTPLGCIELLDRCGVAIKGKRAVVVGRSNIVGMPAAMLLNKRDATVTICHSATKDMEAIVRQADIVIAAAGQPQLAAGYRLVGDMHFDECKTVAGAITPVPGSVGPMTIAMLLRNTADSSKRFLSGKLQAVVQPKKRGPLGKSLPRDEHLGPWSVVAGGSLVAGVVLQRTFGGRRQ</sequence>
<feature type="domain" description="Tetrahydrofolate dehydrogenase/cyclohydrolase NAD(P)-binding" evidence="3">
    <location>
        <begin position="173"/>
        <end position="217"/>
    </location>
</feature>
<dbReference type="PRINTS" id="PR00085">
    <property type="entry name" value="THFDHDRGNASE"/>
</dbReference>
<dbReference type="Gene3D" id="3.40.50.10860">
    <property type="entry name" value="Leucine Dehydrogenase, chain A, domain 1"/>
    <property type="match status" value="2"/>
</dbReference>
<dbReference type="PANTHER" id="PTHR48099:SF27">
    <property type="entry name" value="BIFUNCTIONAL PROTEIN FOLD 2"/>
    <property type="match status" value="1"/>
</dbReference>
<keyword evidence="1" id="KW-0554">One-carbon metabolism</keyword>
<dbReference type="GO" id="GO:0004477">
    <property type="term" value="F:methenyltetrahydrofolate cyclohydrolase activity"/>
    <property type="evidence" value="ECO:0007669"/>
    <property type="project" value="TreeGrafter"/>
</dbReference>
<dbReference type="CDD" id="cd01080">
    <property type="entry name" value="NAD_bind_m-THF_DH_Cyclohyd"/>
    <property type="match status" value="1"/>
</dbReference>
<accession>A0A2J8A409</accession>
<name>A0A2J8A409_9CHLO</name>
<dbReference type="Pfam" id="PF02882">
    <property type="entry name" value="THF_DHG_CYH_C"/>
    <property type="match status" value="2"/>
</dbReference>
<dbReference type="InterPro" id="IPR020631">
    <property type="entry name" value="THF_DH/CycHdrlase_NAD-bd_dom"/>
</dbReference>
<dbReference type="PANTHER" id="PTHR48099">
    <property type="entry name" value="C-1-TETRAHYDROFOLATE SYNTHASE, CYTOPLASMIC-RELATED"/>
    <property type="match status" value="1"/>
</dbReference>
<protein>
    <submittedName>
        <fullName evidence="4">Bifunctional protein FolD</fullName>
    </submittedName>
</protein>
<keyword evidence="5" id="KW-1185">Reference proteome</keyword>
<evidence type="ECO:0000313" key="5">
    <source>
        <dbReference type="Proteomes" id="UP000236333"/>
    </source>
</evidence>
<evidence type="ECO:0000256" key="1">
    <source>
        <dbReference type="ARBA" id="ARBA00022563"/>
    </source>
</evidence>
<organism evidence="4 5">
    <name type="scientific">Tetrabaena socialis</name>
    <dbReference type="NCBI Taxonomy" id="47790"/>
    <lineage>
        <taxon>Eukaryota</taxon>
        <taxon>Viridiplantae</taxon>
        <taxon>Chlorophyta</taxon>
        <taxon>core chlorophytes</taxon>
        <taxon>Chlorophyceae</taxon>
        <taxon>CS clade</taxon>
        <taxon>Chlamydomonadales</taxon>
        <taxon>Tetrabaenaceae</taxon>
        <taxon>Tetrabaena</taxon>
    </lineage>
</organism>
<evidence type="ECO:0000259" key="2">
    <source>
        <dbReference type="Pfam" id="PF00763"/>
    </source>
</evidence>
<reference evidence="4 5" key="1">
    <citation type="journal article" date="2017" name="Mol. Biol. Evol.">
        <title>The 4-celled Tetrabaena socialis nuclear genome reveals the essential components for genetic control of cell number at the origin of multicellularity in the volvocine lineage.</title>
        <authorList>
            <person name="Featherston J."/>
            <person name="Arakaki Y."/>
            <person name="Hanschen E.R."/>
            <person name="Ferris P.J."/>
            <person name="Michod R.E."/>
            <person name="Olson B.J.S.C."/>
            <person name="Nozaki H."/>
            <person name="Durand P.M."/>
        </authorList>
    </citation>
    <scope>NUCLEOTIDE SEQUENCE [LARGE SCALE GENOMIC DNA]</scope>
    <source>
        <strain evidence="4 5">NIES-571</strain>
    </source>
</reference>
<dbReference type="EMBL" id="PGGS01000189">
    <property type="protein sequence ID" value="PNH07256.1"/>
    <property type="molecule type" value="Genomic_DNA"/>
</dbReference>
<dbReference type="AlphaFoldDB" id="A0A2J8A409"/>
<dbReference type="InterPro" id="IPR046346">
    <property type="entry name" value="Aminoacid_DH-like_N_sf"/>
</dbReference>
<dbReference type="OrthoDB" id="5126881at2759"/>
<comment type="caution">
    <text evidence="4">The sequence shown here is derived from an EMBL/GenBank/DDBJ whole genome shotgun (WGS) entry which is preliminary data.</text>
</comment>
<evidence type="ECO:0000259" key="3">
    <source>
        <dbReference type="Pfam" id="PF02882"/>
    </source>
</evidence>
<dbReference type="InterPro" id="IPR000672">
    <property type="entry name" value="THF_DH/CycHdrlase"/>
</dbReference>
<dbReference type="GO" id="GO:0005829">
    <property type="term" value="C:cytosol"/>
    <property type="evidence" value="ECO:0007669"/>
    <property type="project" value="TreeGrafter"/>
</dbReference>
<dbReference type="SUPFAM" id="SSF51735">
    <property type="entry name" value="NAD(P)-binding Rossmann-fold domains"/>
    <property type="match status" value="1"/>
</dbReference>
<dbReference type="SUPFAM" id="SSF53223">
    <property type="entry name" value="Aminoacid dehydrogenase-like, N-terminal domain"/>
    <property type="match status" value="1"/>
</dbReference>
<dbReference type="InterPro" id="IPR020630">
    <property type="entry name" value="THF_DH/CycHdrlase_cat_dom"/>
</dbReference>
<feature type="domain" description="Tetrahydrofolate dehydrogenase/cyclohydrolase catalytic" evidence="2">
    <location>
        <begin position="21"/>
        <end position="74"/>
    </location>
</feature>
<feature type="domain" description="Tetrahydrofolate dehydrogenase/cyclohydrolase NAD(P)-binding" evidence="3">
    <location>
        <begin position="95"/>
        <end position="170"/>
    </location>
</feature>
<dbReference type="GO" id="GO:0004488">
    <property type="term" value="F:methylenetetrahydrofolate dehydrogenase (NADP+) activity"/>
    <property type="evidence" value="ECO:0007669"/>
    <property type="project" value="InterPro"/>
</dbReference>
<gene>
    <name evidence="4" type="ORF">TSOC_006294</name>
</gene>
<dbReference type="Proteomes" id="UP000236333">
    <property type="component" value="Unassembled WGS sequence"/>
</dbReference>
<proteinExistence type="predicted"/>
<evidence type="ECO:0000313" key="4">
    <source>
        <dbReference type="EMBL" id="PNH07256.1"/>
    </source>
</evidence>